<feature type="region of interest" description="Disordered" evidence="1">
    <location>
        <begin position="893"/>
        <end position="1019"/>
    </location>
</feature>
<organism evidence="3 4">
    <name type="scientific">Trichonephila clavata</name>
    <name type="common">Joro spider</name>
    <name type="synonym">Nephila clavata</name>
    <dbReference type="NCBI Taxonomy" id="2740835"/>
    <lineage>
        <taxon>Eukaryota</taxon>
        <taxon>Metazoa</taxon>
        <taxon>Ecdysozoa</taxon>
        <taxon>Arthropoda</taxon>
        <taxon>Chelicerata</taxon>
        <taxon>Arachnida</taxon>
        <taxon>Araneae</taxon>
        <taxon>Araneomorphae</taxon>
        <taxon>Entelegynae</taxon>
        <taxon>Araneoidea</taxon>
        <taxon>Nephilidae</taxon>
        <taxon>Trichonephila</taxon>
    </lineage>
</organism>
<feature type="compositionally biased region" description="Polar residues" evidence="1">
    <location>
        <begin position="1224"/>
        <end position="1323"/>
    </location>
</feature>
<dbReference type="EMBL" id="BMAO01011471">
    <property type="protein sequence ID" value="GFQ73995.1"/>
    <property type="molecule type" value="Genomic_DNA"/>
</dbReference>
<feature type="compositionally biased region" description="Polar residues" evidence="1">
    <location>
        <begin position="914"/>
        <end position="973"/>
    </location>
</feature>
<feature type="compositionally biased region" description="Polar residues" evidence="1">
    <location>
        <begin position="987"/>
        <end position="1019"/>
    </location>
</feature>
<evidence type="ECO:0000259" key="2">
    <source>
        <dbReference type="Pfam" id="PF03178"/>
    </source>
</evidence>
<dbReference type="Gene3D" id="2.130.10.10">
    <property type="entry name" value="YVTN repeat-like/Quinoprotein amine dehydrogenase"/>
    <property type="match status" value="1"/>
</dbReference>
<dbReference type="InterPro" id="IPR050358">
    <property type="entry name" value="RSE1/DDB1/CFT1"/>
</dbReference>
<comment type="caution">
    <text evidence="3">The sequence shown here is derived from an EMBL/GenBank/DDBJ whole genome shotgun (WGS) entry which is preliminary data.</text>
</comment>
<accession>A0A8X6IB23</accession>
<dbReference type="PANTHER" id="PTHR10644">
    <property type="entry name" value="DNA REPAIR/RNA PROCESSING CPSF FAMILY"/>
    <property type="match status" value="1"/>
</dbReference>
<protein>
    <submittedName>
        <fullName evidence="3">Splicing factor 3B subunit 3</fullName>
    </submittedName>
</protein>
<feature type="compositionally biased region" description="Basic and acidic residues" evidence="1">
    <location>
        <begin position="974"/>
        <end position="986"/>
    </location>
</feature>
<evidence type="ECO:0000256" key="1">
    <source>
        <dbReference type="SAM" id="MobiDB-lite"/>
    </source>
</evidence>
<dbReference type="InterPro" id="IPR015943">
    <property type="entry name" value="WD40/YVTN_repeat-like_dom_sf"/>
</dbReference>
<dbReference type="OrthoDB" id="436637at2759"/>
<feature type="domain" description="RSE1/DDB1/CPSF1 C-terminal" evidence="2">
    <location>
        <begin position="117"/>
        <end position="386"/>
    </location>
</feature>
<feature type="compositionally biased region" description="Basic and acidic residues" evidence="1">
    <location>
        <begin position="402"/>
        <end position="426"/>
    </location>
</feature>
<dbReference type="Pfam" id="PF03178">
    <property type="entry name" value="CPSF_A"/>
    <property type="match status" value="1"/>
</dbReference>
<feature type="compositionally biased region" description="Polar residues" evidence="1">
    <location>
        <begin position="893"/>
        <end position="902"/>
    </location>
</feature>
<dbReference type="InterPro" id="IPR004871">
    <property type="entry name" value="RSE1/DDB1/CPSF1_C"/>
</dbReference>
<feature type="region of interest" description="Disordered" evidence="1">
    <location>
        <begin position="1221"/>
        <end position="1346"/>
    </location>
</feature>
<dbReference type="GO" id="GO:0003676">
    <property type="term" value="F:nucleic acid binding"/>
    <property type="evidence" value="ECO:0007669"/>
    <property type="project" value="InterPro"/>
</dbReference>
<sequence>MKMGLLYSITLDRQFNLKLLLRFVKRKYQDNPPSLPLLYTPRKFGIHPGSERAIIIASDYNSYTEETIEKLKKEIQTVLTEKYNNKDASENEKMTSFLTADEEWKNWSADGYAGKWASYIYIVDYAKKEIVHKLALEQDDAALSLCIYIPVTQSTNYHIFVGVTRNMELTCLTRTCRSASIYSYEISSDCTSLKLLHINPVNGIPTAFCIFYDNLLVGISRELHFFEYDPETGILKLKCKIKCVPDRIHSIHDVSGNIIMVVGAEGGIYYLLYNMEKECFCILNKSKTITVLSAACVLYPNLVARASKSGDIFIVQLRFIEDLEGFEDESLTYISVEEEVIASFHLGDMVLCMRPIELFPEFPSLVYTSLSGCIGILTPLFILEEYLKNKEKKLSKSRSKTRRENENGLSDRLKTNDNQHNSEELKSRTDSAALIYQAKSLSEVDKVTSLEFVDQAAISECTSRVCDVDESLNGFIDHAASTNCSIHQPASANSIDQIDSTSFIEHDVFEILLNQTESSSSTDQMAFASPTDQMAFASPTDQYTPDSFFETSATNVADQMKFMHLIKPESENFNHAVSKSFVDPAEPIRLNNESDSIKSLRNLMESMSLSDDTTSKNSVEQTVIQIEPVESENFNHALSKSSNYQAASDNFVDPAEPIRLIDQPESIMSLNDLIGSMSLIHDTTSENSVESRNLIDQAVIEILSDLSESTSCMDHSESTSSIEILESYKKFTNVANQFPSFINQSYSTTFDEQVRTILADDALSTSFVDQSISTTLIDQATSTDLVHQSITTNSVDQATSTILVEQYLTTNSVDEAASTDLVQQSITTNLVDQTTSTDLVDQAKLVDKVAFTNLFDEDISTSVIDKAISGIWLEQVPSISVINETSSDLVHSAASTRGINQTRGHEVPPRSVTDKATSTRGVDKATSTRGVDKATSTRGVDKATSTRGVDKATSTRGVDKATSTRGVDKATSTKGDDKATSTKGDDNTSGIDKTTVSTSSNDQASSNLVHQAASTSGIVPPSSMNSIDLEQNVSGINLLHMERAYQAAFMRAFDQPSLPSTNLRDQSVSTNSFHQATSTSEMDHLASTSEMNQAASTNGIGQSSSTSDQVVYMSEKYLMMSFDQRESTSFDDHVIPEISSVQVESANLDPQTAESSLIFDASNCTEPQPTIHDIFQSNRPSSIYISPIFPSLKHLATSTSLINQSESTNFFHKAVSISRKDPAASTSAVDQTASTSTMDQTASTSAMDQTASSTSAMDQTASSTSVMDQTASSTSAMDQTASSTSAIDQTESTSIMDQTAATSAMDQTASSTSALDQTASSKRNGPDGIIHERNGPDLIHKRNGPDGIIHERNGPDGIIHECNGPDGIIHKHN</sequence>
<proteinExistence type="predicted"/>
<name>A0A8X6IB23_TRICU</name>
<evidence type="ECO:0000313" key="4">
    <source>
        <dbReference type="Proteomes" id="UP000887116"/>
    </source>
</evidence>
<evidence type="ECO:0000313" key="3">
    <source>
        <dbReference type="EMBL" id="GFQ73995.1"/>
    </source>
</evidence>
<dbReference type="SUPFAM" id="SSF50978">
    <property type="entry name" value="WD40 repeat-like"/>
    <property type="match status" value="1"/>
</dbReference>
<feature type="compositionally biased region" description="Basic and acidic residues" evidence="1">
    <location>
        <begin position="1329"/>
        <end position="1346"/>
    </location>
</feature>
<keyword evidence="4" id="KW-1185">Reference proteome</keyword>
<dbReference type="Proteomes" id="UP000887116">
    <property type="component" value="Unassembled WGS sequence"/>
</dbReference>
<dbReference type="GO" id="GO:0005634">
    <property type="term" value="C:nucleus"/>
    <property type="evidence" value="ECO:0007669"/>
    <property type="project" value="InterPro"/>
</dbReference>
<feature type="region of interest" description="Disordered" evidence="1">
    <location>
        <begin position="1059"/>
        <end position="1084"/>
    </location>
</feature>
<reference evidence="3" key="1">
    <citation type="submission" date="2020-07" db="EMBL/GenBank/DDBJ databases">
        <title>Multicomponent nature underlies the extraordinary mechanical properties of spider dragline silk.</title>
        <authorList>
            <person name="Kono N."/>
            <person name="Nakamura H."/>
            <person name="Mori M."/>
            <person name="Yoshida Y."/>
            <person name="Ohtoshi R."/>
            <person name="Malay A.D."/>
            <person name="Moran D.A.P."/>
            <person name="Tomita M."/>
            <person name="Numata K."/>
            <person name="Arakawa K."/>
        </authorList>
    </citation>
    <scope>NUCLEOTIDE SEQUENCE</scope>
</reference>
<feature type="region of interest" description="Disordered" evidence="1">
    <location>
        <begin position="394"/>
        <end position="426"/>
    </location>
</feature>
<gene>
    <name evidence="3" type="primary">sf3b3</name>
    <name evidence="3" type="ORF">TNCT_233571</name>
</gene>
<dbReference type="InterPro" id="IPR036322">
    <property type="entry name" value="WD40_repeat_dom_sf"/>
</dbReference>